<dbReference type="PANTHER" id="PTHR47569:SF2">
    <property type="entry name" value="NO-ASSOCIATED PROTEIN 1, CHLOROPLASTIC_MITOCHONDRIAL"/>
    <property type="match status" value="1"/>
</dbReference>
<evidence type="ECO:0000256" key="1">
    <source>
        <dbReference type="SAM" id="MobiDB-lite"/>
    </source>
</evidence>
<dbReference type="PANTHER" id="PTHR47569">
    <property type="entry name" value="NO-ASSOCIATED PROTEIN 1, CHLOROPLASTIC/MITOCHONDRIAL"/>
    <property type="match status" value="1"/>
</dbReference>
<feature type="region of interest" description="Disordered" evidence="1">
    <location>
        <begin position="25"/>
        <end position="64"/>
    </location>
</feature>
<reference evidence="2" key="2">
    <citation type="submission" date="2019-07" db="EMBL/GenBank/DDBJ databases">
        <authorList>
            <person name="Yang Y."/>
            <person name="Bocs S."/>
            <person name="Baudouin L."/>
        </authorList>
    </citation>
    <scope>NUCLEOTIDE SEQUENCE</scope>
    <source>
        <tissue evidence="2">Spear leaf of Hainan Tall coconut</tissue>
    </source>
</reference>
<name>A0A8K0IIR2_COCNU</name>
<dbReference type="InterPro" id="IPR044229">
    <property type="entry name" value="NOA1"/>
</dbReference>
<feature type="compositionally biased region" description="Low complexity" evidence="1">
    <location>
        <begin position="30"/>
        <end position="42"/>
    </location>
</feature>
<keyword evidence="3" id="KW-1185">Reference proteome</keyword>
<reference evidence="2" key="1">
    <citation type="journal article" date="2017" name="Gigascience">
        <title>The genome draft of coconut (Cocos nucifera).</title>
        <authorList>
            <person name="Xiao Y."/>
            <person name="Xu P."/>
            <person name="Fan H."/>
            <person name="Baudouin L."/>
            <person name="Xia W."/>
            <person name="Bocs S."/>
            <person name="Xu J."/>
            <person name="Li Q."/>
            <person name="Guo A."/>
            <person name="Zhou L."/>
            <person name="Li J."/>
            <person name="Wu Y."/>
            <person name="Ma Z."/>
            <person name="Armero A."/>
            <person name="Issali A.E."/>
            <person name="Liu N."/>
            <person name="Peng M."/>
            <person name="Yang Y."/>
        </authorList>
    </citation>
    <scope>NUCLEOTIDE SEQUENCE</scope>
    <source>
        <tissue evidence="2">Spear leaf of Hainan Tall coconut</tissue>
    </source>
</reference>
<comment type="caution">
    <text evidence="2">The sequence shown here is derived from an EMBL/GenBank/DDBJ whole genome shotgun (WGS) entry which is preliminary data.</text>
</comment>
<sequence length="201" mass="21678">MAPNPLLFSTKTLNPIFLSFSTKALTSRKPSPITCRTSSSSASPPPPPLPVEPEGSGAAAPTRGDRFLERHNSMSAAALVIKKKDGTKNKKKKPEAKASSAVACCYGCGAPLQTTEIDAPGYVDSDTYELKRRHRQLRTILCGRCRLLSHGQMVTAVGGHGGYPGGKQFVSAEELREKLSHLRHEKVLIVKLVSDIFLPTL</sequence>
<evidence type="ECO:0000313" key="3">
    <source>
        <dbReference type="Proteomes" id="UP000797356"/>
    </source>
</evidence>
<evidence type="ECO:0000313" key="2">
    <source>
        <dbReference type="EMBL" id="KAG1359320.1"/>
    </source>
</evidence>
<dbReference type="AlphaFoldDB" id="A0A8K0IIR2"/>
<dbReference type="OrthoDB" id="1696305at2759"/>
<dbReference type="EMBL" id="CM017879">
    <property type="protein sequence ID" value="KAG1359320.1"/>
    <property type="molecule type" value="Genomic_DNA"/>
</dbReference>
<organism evidence="2 3">
    <name type="scientific">Cocos nucifera</name>
    <name type="common">Coconut palm</name>
    <dbReference type="NCBI Taxonomy" id="13894"/>
    <lineage>
        <taxon>Eukaryota</taxon>
        <taxon>Viridiplantae</taxon>
        <taxon>Streptophyta</taxon>
        <taxon>Embryophyta</taxon>
        <taxon>Tracheophyta</taxon>
        <taxon>Spermatophyta</taxon>
        <taxon>Magnoliopsida</taxon>
        <taxon>Liliopsida</taxon>
        <taxon>Arecaceae</taxon>
        <taxon>Arecoideae</taxon>
        <taxon>Cocoseae</taxon>
        <taxon>Attaleinae</taxon>
        <taxon>Cocos</taxon>
    </lineage>
</organism>
<dbReference type="Proteomes" id="UP000797356">
    <property type="component" value="Chromosome 8"/>
</dbReference>
<gene>
    <name evidence="2" type="ORF">COCNU_08G007660</name>
</gene>
<proteinExistence type="predicted"/>
<protein>
    <submittedName>
        <fullName evidence="2">Putative NO-associated protein 1, chloroplastic/mitochondrial</fullName>
    </submittedName>
</protein>
<accession>A0A8K0IIR2</accession>
<dbReference type="GO" id="GO:0003924">
    <property type="term" value="F:GTPase activity"/>
    <property type="evidence" value="ECO:0007669"/>
    <property type="project" value="InterPro"/>
</dbReference>